<dbReference type="EMBL" id="ML979134">
    <property type="protein sequence ID" value="KAF1918495.1"/>
    <property type="molecule type" value="Genomic_DNA"/>
</dbReference>
<protein>
    <recommendedName>
        <fullName evidence="1">Argonaute linker 1 domain-containing protein</fullName>
    </recommendedName>
</protein>
<keyword evidence="3" id="KW-1185">Reference proteome</keyword>
<name>A0A6A5QS34_AMPQU</name>
<gene>
    <name evidence="2" type="ORF">BDU57DRAFT_538047</name>
</gene>
<evidence type="ECO:0000313" key="3">
    <source>
        <dbReference type="Proteomes" id="UP000800096"/>
    </source>
</evidence>
<dbReference type="Proteomes" id="UP000800096">
    <property type="component" value="Unassembled WGS sequence"/>
</dbReference>
<feature type="domain" description="Argonaute linker 1" evidence="1">
    <location>
        <begin position="45"/>
        <end position="97"/>
    </location>
</feature>
<sequence length="134" mass="15133">MERLDEFVTPHRTLNDTKLPGFDFNPLVSCLNDVISKSLSTEVFQTSSHRFYFKNAHESLGNSRSLCVMRGYDYTIKPTMGKVFLNVNIATSAFFQPITAAEFMADRSTFTEHEVEKADQALESVHHHRSQGGG</sequence>
<dbReference type="Pfam" id="PF08699">
    <property type="entry name" value="ArgoL1"/>
    <property type="match status" value="1"/>
</dbReference>
<dbReference type="OrthoDB" id="10252740at2759"/>
<dbReference type="InterPro" id="IPR014811">
    <property type="entry name" value="ArgoL1"/>
</dbReference>
<evidence type="ECO:0000259" key="1">
    <source>
        <dbReference type="SMART" id="SM01163"/>
    </source>
</evidence>
<proteinExistence type="predicted"/>
<organism evidence="2 3">
    <name type="scientific">Ampelomyces quisqualis</name>
    <name type="common">Powdery mildew agent</name>
    <dbReference type="NCBI Taxonomy" id="50730"/>
    <lineage>
        <taxon>Eukaryota</taxon>
        <taxon>Fungi</taxon>
        <taxon>Dikarya</taxon>
        <taxon>Ascomycota</taxon>
        <taxon>Pezizomycotina</taxon>
        <taxon>Dothideomycetes</taxon>
        <taxon>Pleosporomycetidae</taxon>
        <taxon>Pleosporales</taxon>
        <taxon>Pleosporineae</taxon>
        <taxon>Phaeosphaeriaceae</taxon>
        <taxon>Ampelomyces</taxon>
    </lineage>
</organism>
<reference evidence="2" key="1">
    <citation type="journal article" date="2020" name="Stud. Mycol.">
        <title>101 Dothideomycetes genomes: a test case for predicting lifestyles and emergence of pathogens.</title>
        <authorList>
            <person name="Haridas S."/>
            <person name="Albert R."/>
            <person name="Binder M."/>
            <person name="Bloem J."/>
            <person name="Labutti K."/>
            <person name="Salamov A."/>
            <person name="Andreopoulos B."/>
            <person name="Baker S."/>
            <person name="Barry K."/>
            <person name="Bills G."/>
            <person name="Bluhm B."/>
            <person name="Cannon C."/>
            <person name="Castanera R."/>
            <person name="Culley D."/>
            <person name="Daum C."/>
            <person name="Ezra D."/>
            <person name="Gonzalez J."/>
            <person name="Henrissat B."/>
            <person name="Kuo A."/>
            <person name="Liang C."/>
            <person name="Lipzen A."/>
            <person name="Lutzoni F."/>
            <person name="Magnuson J."/>
            <person name="Mondo S."/>
            <person name="Nolan M."/>
            <person name="Ohm R."/>
            <person name="Pangilinan J."/>
            <person name="Park H.-J."/>
            <person name="Ramirez L."/>
            <person name="Alfaro M."/>
            <person name="Sun H."/>
            <person name="Tritt A."/>
            <person name="Yoshinaga Y."/>
            <person name="Zwiers L.-H."/>
            <person name="Turgeon B."/>
            <person name="Goodwin S."/>
            <person name="Spatafora J."/>
            <person name="Crous P."/>
            <person name="Grigoriev I."/>
        </authorList>
    </citation>
    <scope>NUCLEOTIDE SEQUENCE</scope>
    <source>
        <strain evidence="2">HMLAC05119</strain>
    </source>
</reference>
<dbReference type="AlphaFoldDB" id="A0A6A5QS34"/>
<accession>A0A6A5QS34</accession>
<evidence type="ECO:0000313" key="2">
    <source>
        <dbReference type="EMBL" id="KAF1918495.1"/>
    </source>
</evidence>
<dbReference type="SMART" id="SM01163">
    <property type="entry name" value="DUF1785"/>
    <property type="match status" value="1"/>
</dbReference>